<dbReference type="AlphaFoldDB" id="A0A523XSB2"/>
<organism evidence="1 2">
    <name type="scientific">candidate division TA06 bacterium</name>
    <dbReference type="NCBI Taxonomy" id="2250710"/>
    <lineage>
        <taxon>Bacteria</taxon>
        <taxon>Bacteria division TA06</taxon>
    </lineage>
</organism>
<proteinExistence type="predicted"/>
<sequence length="242" mass="27772">MRHRETSYSINASREYYHSLIGSNFQLATAEKPLLKKFRKAQYQRHIDSVMGLNWEEMDKLVDALTDLVAEPEDFSSYSKRAETLVRKFEKVEKIGDKLAVLRNAFEKKLSPHQQVAVYKSAIAKVRGKIWTIHSHARDDLGSVDEENLESMIITKQVLYQCLKFARAAEEAQASPARIDRKSTVFMFYLSMLLLRLEAARRGKIEYTALYNDLAATSPLTKNILVKEEEIGTIYDILGFVS</sequence>
<evidence type="ECO:0000313" key="1">
    <source>
        <dbReference type="EMBL" id="TET82193.1"/>
    </source>
</evidence>
<evidence type="ECO:0000313" key="2">
    <source>
        <dbReference type="Proteomes" id="UP000315534"/>
    </source>
</evidence>
<comment type="caution">
    <text evidence="1">The sequence shown here is derived from an EMBL/GenBank/DDBJ whole genome shotgun (WGS) entry which is preliminary data.</text>
</comment>
<gene>
    <name evidence="1" type="ORF">E3J38_02570</name>
</gene>
<dbReference type="Proteomes" id="UP000315534">
    <property type="component" value="Unassembled WGS sequence"/>
</dbReference>
<protein>
    <submittedName>
        <fullName evidence="1">Uncharacterized protein</fullName>
    </submittedName>
</protein>
<reference evidence="1 2" key="1">
    <citation type="submission" date="2019-03" db="EMBL/GenBank/DDBJ databases">
        <title>Metabolic potential of uncultured bacteria and archaea associated with petroleum seepage in deep-sea sediments.</title>
        <authorList>
            <person name="Dong X."/>
            <person name="Hubert C."/>
        </authorList>
    </citation>
    <scope>NUCLEOTIDE SEQUENCE [LARGE SCALE GENOMIC DNA]</scope>
    <source>
        <strain evidence="1">E29_bin36</strain>
    </source>
</reference>
<accession>A0A523XSB2</accession>
<dbReference type="EMBL" id="SOIP01000157">
    <property type="protein sequence ID" value="TET82193.1"/>
    <property type="molecule type" value="Genomic_DNA"/>
</dbReference>
<name>A0A523XSB2_UNCT6</name>